<protein>
    <submittedName>
        <fullName evidence="2">DUF983 domain-containing protein</fullName>
    </submittedName>
</protein>
<dbReference type="AlphaFoldDB" id="A0A5B8UT39"/>
<dbReference type="RefSeq" id="WP_147030690.1">
    <property type="nucleotide sequence ID" value="NZ_CP042436.1"/>
</dbReference>
<keyword evidence="1" id="KW-0812">Transmembrane</keyword>
<name>A0A5B8UT39_9SPHI</name>
<gene>
    <name evidence="2" type="ORF">FRZ54_05780</name>
</gene>
<dbReference type="KEGG" id="mgin:FRZ54_05780"/>
<dbReference type="EMBL" id="CP042436">
    <property type="protein sequence ID" value="QEC62113.1"/>
    <property type="molecule type" value="Genomic_DNA"/>
</dbReference>
<dbReference type="Pfam" id="PF06170">
    <property type="entry name" value="DUF983"/>
    <property type="match status" value="1"/>
</dbReference>
<dbReference type="OrthoDB" id="9790326at2"/>
<proteinExistence type="predicted"/>
<organism evidence="2 3">
    <name type="scientific">Mucilaginibacter ginsenosidivorans</name>
    <dbReference type="NCBI Taxonomy" id="398053"/>
    <lineage>
        <taxon>Bacteria</taxon>
        <taxon>Pseudomonadati</taxon>
        <taxon>Bacteroidota</taxon>
        <taxon>Sphingobacteriia</taxon>
        <taxon>Sphingobacteriales</taxon>
        <taxon>Sphingobacteriaceae</taxon>
        <taxon>Mucilaginibacter</taxon>
    </lineage>
</organism>
<feature type="transmembrane region" description="Helical" evidence="1">
    <location>
        <begin position="91"/>
        <end position="109"/>
    </location>
</feature>
<keyword evidence="1" id="KW-1133">Transmembrane helix</keyword>
<evidence type="ECO:0000313" key="2">
    <source>
        <dbReference type="EMBL" id="QEC62113.1"/>
    </source>
</evidence>
<keyword evidence="3" id="KW-1185">Reference proteome</keyword>
<evidence type="ECO:0000256" key="1">
    <source>
        <dbReference type="SAM" id="Phobius"/>
    </source>
</evidence>
<sequence length="139" mass="15501">MESVKAGNLRMWPAIVHAKCPRCRAGKIFTNPAYGFKGQKILKECPHCGLVYEREPGYFYAAMYVGYAFIVAELVTLAVGTYILTGSENPWVYLCIMLTVVALLAPLNFRYSRVLLLHWLTPGLRYHPELSGNNGKSGG</sequence>
<dbReference type="Proteomes" id="UP000321479">
    <property type="component" value="Chromosome"/>
</dbReference>
<accession>A0A5B8UT39</accession>
<evidence type="ECO:0000313" key="3">
    <source>
        <dbReference type="Proteomes" id="UP000321479"/>
    </source>
</evidence>
<reference evidence="2 3" key="1">
    <citation type="journal article" date="2017" name="Curr. Microbiol.">
        <title>Mucilaginibacter ginsenosidivorans sp. nov., Isolated from Soil of Ginseng Field.</title>
        <authorList>
            <person name="Kim M.M."/>
            <person name="Siddiqi M.Z."/>
            <person name="Im W.T."/>
        </authorList>
    </citation>
    <scope>NUCLEOTIDE SEQUENCE [LARGE SCALE GENOMIC DNA]</scope>
    <source>
        <strain evidence="2 3">Gsoil 3017</strain>
    </source>
</reference>
<keyword evidence="1" id="KW-0472">Membrane</keyword>
<feature type="transmembrane region" description="Helical" evidence="1">
    <location>
        <begin position="64"/>
        <end position="85"/>
    </location>
</feature>
<dbReference type="InterPro" id="IPR009325">
    <property type="entry name" value="DUF983"/>
</dbReference>